<dbReference type="InterPro" id="IPR050963">
    <property type="entry name" value="Sirohydro_Cobaltochel/CbiX"/>
</dbReference>
<protein>
    <recommendedName>
        <fullName evidence="5">Sirohydrochlorin cobaltochelatase</fullName>
    </recommendedName>
</protein>
<evidence type="ECO:0000313" key="3">
    <source>
        <dbReference type="EMBL" id="BAJ28333.1"/>
    </source>
</evidence>
<name>E4NAV2_KITSK</name>
<reference evidence="3 4" key="1">
    <citation type="journal article" date="2010" name="DNA Res.">
        <title>Genome sequence of Kitasatospora setae NBRC 14216T: an evolutionary snapshot of the family Streptomycetaceae.</title>
        <authorList>
            <person name="Ichikawa N."/>
            <person name="Oguchi A."/>
            <person name="Ikeda H."/>
            <person name="Ishikawa J."/>
            <person name="Kitani S."/>
            <person name="Watanabe Y."/>
            <person name="Nakamura S."/>
            <person name="Katano Y."/>
            <person name="Kishi E."/>
            <person name="Sasagawa M."/>
            <person name="Ankai A."/>
            <person name="Fukui S."/>
            <person name="Hashimoto Y."/>
            <person name="Kamata S."/>
            <person name="Otoguro M."/>
            <person name="Tanikawa S."/>
            <person name="Nihira T."/>
            <person name="Horinouchi S."/>
            <person name="Ohnishi Y."/>
            <person name="Hayakawa M."/>
            <person name="Kuzuyama T."/>
            <person name="Arisawa A."/>
            <person name="Nomoto F."/>
            <person name="Miura H."/>
            <person name="Takahashi Y."/>
            <person name="Fujita N."/>
        </authorList>
    </citation>
    <scope>NUCLEOTIDE SEQUENCE [LARGE SCALE GENOMIC DNA]</scope>
    <source>
        <strain evidence="4">ATCC 33774 / DSM 43861 / JCM 3304 / KCC A-0304 / NBRC 14216 / KM-6054</strain>
    </source>
</reference>
<dbReference type="EMBL" id="AP010968">
    <property type="protein sequence ID" value="BAJ28333.1"/>
    <property type="molecule type" value="Genomic_DNA"/>
</dbReference>
<evidence type="ECO:0000256" key="2">
    <source>
        <dbReference type="ARBA" id="ARBA00023239"/>
    </source>
</evidence>
<dbReference type="Gene3D" id="3.40.50.1400">
    <property type="match status" value="2"/>
</dbReference>
<dbReference type="AlphaFoldDB" id="E4NAV2"/>
<sequence>MTTTASFSGRLAPLRVLHAARRPALVLVAHGSHDPAAAAELARLQARLRRARPELDIRLGHLGLNDPLLPEVLDGLSGRVVLVPLLLGRGYHSKVDIPGVLSAAPHLVGECAPPLGPDPLLTEALADRLLAAGWRGEPVVLAASGSRDQDAARDAEAQAALLADRLGATVRPGYVAGSGPSVAARVAELTAEGHPRVAVASYLTAPGDFARLAAAAGGALTSAPLGDHPALARLVLERYQSCVTRTVRLAG</sequence>
<dbReference type="HOGENOM" id="CLU_056929_3_0_11"/>
<dbReference type="Proteomes" id="UP000007076">
    <property type="component" value="Chromosome"/>
</dbReference>
<keyword evidence="1" id="KW-0479">Metal-binding</keyword>
<keyword evidence="4" id="KW-1185">Reference proteome</keyword>
<gene>
    <name evidence="3" type="ordered locus">KSE_25190</name>
</gene>
<proteinExistence type="predicted"/>
<dbReference type="PANTHER" id="PTHR33542">
    <property type="entry name" value="SIROHYDROCHLORIN FERROCHELATASE, CHLOROPLASTIC"/>
    <property type="match status" value="1"/>
</dbReference>
<dbReference type="KEGG" id="ksk:KSE_25190"/>
<dbReference type="SUPFAM" id="SSF53800">
    <property type="entry name" value="Chelatase"/>
    <property type="match status" value="1"/>
</dbReference>
<dbReference type="GO" id="GO:0016829">
    <property type="term" value="F:lyase activity"/>
    <property type="evidence" value="ECO:0007669"/>
    <property type="project" value="UniProtKB-KW"/>
</dbReference>
<dbReference type="CDD" id="cd03416">
    <property type="entry name" value="CbiX_SirB_N"/>
    <property type="match status" value="1"/>
</dbReference>
<dbReference type="PANTHER" id="PTHR33542:SF5">
    <property type="entry name" value="FERROCHELATASE CHE1"/>
    <property type="match status" value="1"/>
</dbReference>
<organism evidence="3 4">
    <name type="scientific">Kitasatospora setae (strain ATCC 33774 / DSM 43861 / JCM 3304 / KCC A-0304 / NBRC 14216 / KM-6054)</name>
    <name type="common">Streptomyces setae</name>
    <dbReference type="NCBI Taxonomy" id="452652"/>
    <lineage>
        <taxon>Bacteria</taxon>
        <taxon>Bacillati</taxon>
        <taxon>Actinomycetota</taxon>
        <taxon>Actinomycetes</taxon>
        <taxon>Kitasatosporales</taxon>
        <taxon>Streptomycetaceae</taxon>
        <taxon>Kitasatospora</taxon>
    </lineage>
</organism>
<dbReference type="eggNOG" id="COG2138">
    <property type="taxonomic scope" value="Bacteria"/>
</dbReference>
<evidence type="ECO:0000313" key="4">
    <source>
        <dbReference type="Proteomes" id="UP000007076"/>
    </source>
</evidence>
<keyword evidence="2" id="KW-0456">Lyase</keyword>
<dbReference type="PATRIC" id="fig|452652.3.peg.2524"/>
<dbReference type="RefSeq" id="WP_014135647.1">
    <property type="nucleotide sequence ID" value="NC_016109.1"/>
</dbReference>
<dbReference type="Pfam" id="PF01903">
    <property type="entry name" value="CbiX"/>
    <property type="match status" value="2"/>
</dbReference>
<dbReference type="STRING" id="452652.KSE_25190"/>
<evidence type="ECO:0008006" key="5">
    <source>
        <dbReference type="Google" id="ProtNLM"/>
    </source>
</evidence>
<dbReference type="InterPro" id="IPR002762">
    <property type="entry name" value="CbiX-like"/>
</dbReference>
<accession>E4NAV2</accession>
<dbReference type="GO" id="GO:0046872">
    <property type="term" value="F:metal ion binding"/>
    <property type="evidence" value="ECO:0007669"/>
    <property type="project" value="UniProtKB-KW"/>
</dbReference>
<evidence type="ECO:0000256" key="1">
    <source>
        <dbReference type="ARBA" id="ARBA00022723"/>
    </source>
</evidence>